<sequence>MHVNNPEALKSWLAVVLKPLCDAEPCALARYVLALLKKDKPVRELTQCMTEQLDVFLGAETKPFLDRLLAVIKTEEYIQSSTQGESPTPAPPALQVLVPTPPAVESSKGGTRECTPPLETKAKEIGEKVSESDNTPSIQMSSISDGNLSTPSVTSIQEAPTKFVAEIAPQKEVLPPKDTRRRRASMRSRSRSRSPIDEFAASNNGSGFLRPSSCRESRPRDKRLAEREKSGRQYRKSPRRYDRRERSPKSSYTGRLHTQSRSRSNSPRKMSRSMSPNAPADGSDMRAVQGGRQRCRDFDEKGYCMRGETCPWDHGVDPVVLEDINNPLIISQPTGSHMRGVSSEYNPDAPDMWTRGGSFMGPRGAHRGGINAGTYPRIPGPNFRPGAGLFPLNPSVTTPLQRELISVPVVDANGPGGDVSAQMKRRFEPEDTVAIAEGPAKRKPIGSRLGPRMGGGAGPKTNCSLEIRKVPRGLNSITHLNNHFSKFGKIVNIQISYDGDPEAAIVTFSEHFEANVAYRSTEAVLNNRFIKVFWHVPGNNTGNIDNGGKDEQPVHMQMNHRKPFPPNQYQVNNLPANPVPAADPSQNTNNTAPVASTSSGANVNTTTANAAVNAANAAAAQLRLKANRLTRNAAELLRKKQEEKVKAAVQLAHGLHKRKHELLQESLKQMRSALELMDRVDSSDPQRPRMMASVKDLQDTIEKLREEISAEQAKNVPPGRKSKEQQQKELLDVELELITQQQEGQDTTAIQKKLFEMQRTFRGAPTRTFPARPPRVRPAPPGSTSVDRRPTTLYITGFEAEDSDAVLGHFKHFGEITKNELDVSIPILTISFATRLNAEQALIRGRVFKEKPLQINWSPKKVELDTQKSVAGAPNADAMESTDIMETAELRIEDEEEEEEDAESEDRSWRR</sequence>
<evidence type="ECO:0000256" key="6">
    <source>
        <dbReference type="PROSITE-ProRule" id="PRU00723"/>
    </source>
</evidence>
<dbReference type="AlphaFoldDB" id="A0A1L8DFL6"/>
<feature type="region of interest" description="Disordered" evidence="8">
    <location>
        <begin position="765"/>
        <end position="789"/>
    </location>
</feature>
<dbReference type="InterPro" id="IPR045137">
    <property type="entry name" value="RBM26/27"/>
</dbReference>
<feature type="coiled-coil region" evidence="7">
    <location>
        <begin position="612"/>
        <end position="646"/>
    </location>
</feature>
<dbReference type="SMART" id="SM00360">
    <property type="entry name" value="RRM"/>
    <property type="match status" value="2"/>
</dbReference>
<evidence type="ECO:0000256" key="5">
    <source>
        <dbReference type="ARBA" id="ARBA00023054"/>
    </source>
</evidence>
<keyword evidence="5 7" id="KW-0175">Coiled coil</keyword>
<evidence type="ECO:0000313" key="10">
    <source>
        <dbReference type="EMBL" id="JAV05243.1"/>
    </source>
</evidence>
<name>A0A1L8DFL6_9DIPT</name>
<feature type="compositionally biased region" description="Basic and acidic residues" evidence="8">
    <location>
        <begin position="239"/>
        <end position="248"/>
    </location>
</feature>
<dbReference type="InterPro" id="IPR035979">
    <property type="entry name" value="RBD_domain_sf"/>
</dbReference>
<feature type="compositionally biased region" description="Basic and acidic residues" evidence="8">
    <location>
        <begin position="213"/>
        <end position="231"/>
    </location>
</feature>
<dbReference type="GO" id="GO:0003723">
    <property type="term" value="F:RNA binding"/>
    <property type="evidence" value="ECO:0007669"/>
    <property type="project" value="UniProtKB-KW"/>
</dbReference>
<dbReference type="PANTHER" id="PTHR14398">
    <property type="entry name" value="RNA RECOGNITION RRM/RNP DOMAIN"/>
    <property type="match status" value="1"/>
</dbReference>
<dbReference type="InterPro" id="IPR012677">
    <property type="entry name" value="Nucleotide-bd_a/b_plait_sf"/>
</dbReference>
<feature type="region of interest" description="Disordered" evidence="8">
    <location>
        <begin position="442"/>
        <end position="462"/>
    </location>
</feature>
<feature type="compositionally biased region" description="Pro residues" evidence="8">
    <location>
        <begin position="771"/>
        <end position="781"/>
    </location>
</feature>
<dbReference type="Gene3D" id="3.30.70.330">
    <property type="match status" value="2"/>
</dbReference>
<feature type="region of interest" description="Disordered" evidence="8">
    <location>
        <begin position="889"/>
        <end position="911"/>
    </location>
</feature>
<evidence type="ECO:0000256" key="2">
    <source>
        <dbReference type="ARBA" id="ARBA00022771"/>
    </source>
</evidence>
<dbReference type="InterPro" id="IPR000571">
    <property type="entry name" value="Znf_CCCH"/>
</dbReference>
<protein>
    <submittedName>
        <fullName evidence="10">Putative rna-binding protein 27 isoform x2</fullName>
    </submittedName>
</protein>
<keyword evidence="4" id="KW-0694">RNA-binding</keyword>
<accession>A0A1L8DFL6</accession>
<dbReference type="CDD" id="cd12257">
    <property type="entry name" value="RRM1_RBM26_like"/>
    <property type="match status" value="1"/>
</dbReference>
<evidence type="ECO:0000256" key="4">
    <source>
        <dbReference type="ARBA" id="ARBA00022884"/>
    </source>
</evidence>
<evidence type="ECO:0000259" key="9">
    <source>
        <dbReference type="PROSITE" id="PS50103"/>
    </source>
</evidence>
<feature type="domain" description="C3H1-type" evidence="9">
    <location>
        <begin position="289"/>
        <end position="317"/>
    </location>
</feature>
<evidence type="ECO:0000256" key="3">
    <source>
        <dbReference type="ARBA" id="ARBA00022833"/>
    </source>
</evidence>
<evidence type="ECO:0000256" key="8">
    <source>
        <dbReference type="SAM" id="MobiDB-lite"/>
    </source>
</evidence>
<feature type="compositionally biased region" description="Basic residues" evidence="8">
    <location>
        <begin position="179"/>
        <end position="192"/>
    </location>
</feature>
<feature type="compositionally biased region" description="Polar residues" evidence="8">
    <location>
        <begin position="132"/>
        <end position="158"/>
    </location>
</feature>
<feature type="compositionally biased region" description="Polar residues" evidence="8">
    <location>
        <begin position="584"/>
        <end position="600"/>
    </location>
</feature>
<dbReference type="FunFam" id="3.30.70.330:FF:000330">
    <property type="entry name" value="RNA-binding motif protein 26"/>
    <property type="match status" value="1"/>
</dbReference>
<evidence type="ECO:0000256" key="1">
    <source>
        <dbReference type="ARBA" id="ARBA00022723"/>
    </source>
</evidence>
<proteinExistence type="predicted"/>
<reference evidence="10" key="1">
    <citation type="submission" date="2016-12" db="EMBL/GenBank/DDBJ databases">
        <title>An insight into the sialome and mialome of the sand fly, Nyssomyia neivai.</title>
        <authorList>
            <person name="Sebastian V."/>
            <person name="Goulart T.M."/>
            <person name="Oliveira W."/>
            <person name="Calvo E."/>
            <person name="Oliveira L.F."/>
            <person name="Pinto M.C."/>
            <person name="Rosselino A.M."/>
            <person name="Ribeiro J.M."/>
        </authorList>
    </citation>
    <scope>NUCLEOTIDE SEQUENCE</scope>
</reference>
<evidence type="ECO:0000256" key="7">
    <source>
        <dbReference type="SAM" id="Coils"/>
    </source>
</evidence>
<dbReference type="InterPro" id="IPR000504">
    <property type="entry name" value="RRM_dom"/>
</dbReference>
<dbReference type="Pfam" id="PF14605">
    <property type="entry name" value="Nup35_RRM_2"/>
    <property type="match status" value="1"/>
</dbReference>
<dbReference type="PANTHER" id="PTHR14398:SF0">
    <property type="entry name" value="ZINC FINGER PROTEIN SWM"/>
    <property type="match status" value="1"/>
</dbReference>
<dbReference type="SUPFAM" id="SSF54928">
    <property type="entry name" value="RNA-binding domain, RBD"/>
    <property type="match status" value="2"/>
</dbReference>
<feature type="compositionally biased region" description="Basic and acidic residues" evidence="8">
    <location>
        <begin position="120"/>
        <end position="131"/>
    </location>
</feature>
<keyword evidence="2 6" id="KW-0863">Zinc-finger</keyword>
<feature type="compositionally biased region" description="Acidic residues" evidence="8">
    <location>
        <begin position="892"/>
        <end position="904"/>
    </location>
</feature>
<keyword evidence="3 6" id="KW-0862">Zinc</keyword>
<feature type="compositionally biased region" description="Polar residues" evidence="8">
    <location>
        <begin position="249"/>
        <end position="276"/>
    </location>
</feature>
<organism evidence="10">
    <name type="scientific">Nyssomyia neivai</name>
    <dbReference type="NCBI Taxonomy" id="330878"/>
    <lineage>
        <taxon>Eukaryota</taxon>
        <taxon>Metazoa</taxon>
        <taxon>Ecdysozoa</taxon>
        <taxon>Arthropoda</taxon>
        <taxon>Hexapoda</taxon>
        <taxon>Insecta</taxon>
        <taxon>Pterygota</taxon>
        <taxon>Neoptera</taxon>
        <taxon>Endopterygota</taxon>
        <taxon>Diptera</taxon>
        <taxon>Nematocera</taxon>
        <taxon>Psychodoidea</taxon>
        <taxon>Psychodidae</taxon>
        <taxon>Nyssomyia</taxon>
    </lineage>
</organism>
<feature type="zinc finger region" description="C3H1-type" evidence="6">
    <location>
        <begin position="289"/>
        <end position="317"/>
    </location>
</feature>
<dbReference type="GO" id="GO:0008270">
    <property type="term" value="F:zinc ion binding"/>
    <property type="evidence" value="ECO:0007669"/>
    <property type="project" value="UniProtKB-KW"/>
</dbReference>
<dbReference type="EMBL" id="GFDF01008841">
    <property type="protein sequence ID" value="JAV05243.1"/>
    <property type="molecule type" value="Transcribed_RNA"/>
</dbReference>
<feature type="region of interest" description="Disordered" evidence="8">
    <location>
        <begin position="80"/>
        <end position="292"/>
    </location>
</feature>
<feature type="region of interest" description="Disordered" evidence="8">
    <location>
        <begin position="582"/>
        <end position="601"/>
    </location>
</feature>
<dbReference type="GO" id="GO:0005634">
    <property type="term" value="C:nucleus"/>
    <property type="evidence" value="ECO:0007669"/>
    <property type="project" value="TreeGrafter"/>
</dbReference>
<feature type="coiled-coil region" evidence="7">
    <location>
        <begin position="687"/>
        <end position="743"/>
    </location>
</feature>
<dbReference type="PROSITE" id="PS50103">
    <property type="entry name" value="ZF_C3H1"/>
    <property type="match status" value="1"/>
</dbReference>
<keyword evidence="1 6" id="KW-0479">Metal-binding</keyword>